<comment type="caution">
    <text evidence="9">The sequence shown here is derived from an EMBL/GenBank/DDBJ whole genome shotgun (WGS) entry which is preliminary data.</text>
</comment>
<feature type="binding site" evidence="7">
    <location>
        <position position="141"/>
    </location>
    <ligand>
        <name>Mg(2+)</name>
        <dbReference type="ChEBI" id="CHEBI:18420"/>
    </ligand>
</feature>
<dbReference type="Pfam" id="PF00953">
    <property type="entry name" value="Glycos_transf_4"/>
    <property type="match status" value="1"/>
</dbReference>
<feature type="transmembrane region" description="Helical" evidence="8">
    <location>
        <begin position="68"/>
        <end position="85"/>
    </location>
</feature>
<evidence type="ECO:0000256" key="1">
    <source>
        <dbReference type="ARBA" id="ARBA00004651"/>
    </source>
</evidence>
<dbReference type="GO" id="GO:0046872">
    <property type="term" value="F:metal ion binding"/>
    <property type="evidence" value="ECO:0007669"/>
    <property type="project" value="UniProtKB-KW"/>
</dbReference>
<evidence type="ECO:0000313" key="10">
    <source>
        <dbReference type="Proteomes" id="UP000613768"/>
    </source>
</evidence>
<feature type="transmembrane region" description="Helical" evidence="8">
    <location>
        <begin position="172"/>
        <end position="189"/>
    </location>
</feature>
<keyword evidence="7" id="KW-0460">Magnesium</keyword>
<reference evidence="9 10" key="1">
    <citation type="submission" date="2020-09" db="EMBL/GenBank/DDBJ databases">
        <title>Pseudoxanthomonas sp. CAU 1598 isolated from sand of Yaerae Beach.</title>
        <authorList>
            <person name="Kim W."/>
        </authorList>
    </citation>
    <scope>NUCLEOTIDE SEQUENCE [LARGE SCALE GENOMIC DNA]</scope>
    <source>
        <strain evidence="9 10">CAU 1598</strain>
    </source>
</reference>
<keyword evidence="4 8" id="KW-0812">Transmembrane</keyword>
<dbReference type="GO" id="GO:0009103">
    <property type="term" value="P:lipopolysaccharide biosynthetic process"/>
    <property type="evidence" value="ECO:0007669"/>
    <property type="project" value="TreeGrafter"/>
</dbReference>
<keyword evidence="2" id="KW-1003">Cell membrane</keyword>
<feature type="transmembrane region" description="Helical" evidence="8">
    <location>
        <begin position="277"/>
        <end position="294"/>
    </location>
</feature>
<feature type="transmembrane region" description="Helical" evidence="8">
    <location>
        <begin position="6"/>
        <end position="25"/>
    </location>
</feature>
<keyword evidence="7" id="KW-0479">Metal-binding</keyword>
<evidence type="ECO:0000256" key="6">
    <source>
        <dbReference type="ARBA" id="ARBA00023136"/>
    </source>
</evidence>
<dbReference type="GO" id="GO:0071555">
    <property type="term" value="P:cell wall organization"/>
    <property type="evidence" value="ECO:0007669"/>
    <property type="project" value="TreeGrafter"/>
</dbReference>
<evidence type="ECO:0000256" key="4">
    <source>
        <dbReference type="ARBA" id="ARBA00022692"/>
    </source>
</evidence>
<comment type="subcellular location">
    <subcellularLocation>
        <location evidence="1">Cell membrane</location>
        <topology evidence="1">Multi-pass membrane protein</topology>
    </subcellularLocation>
</comment>
<keyword evidence="5 8" id="KW-1133">Transmembrane helix</keyword>
<protein>
    <submittedName>
        <fullName evidence="9">Glycosyltransferase family 4 protein</fullName>
    </submittedName>
</protein>
<sequence>MVGAVAVLAALLSILFTELSIRYALRRGVVDQPGARRSHRVPTPRGGGVAIGLVVLLALILLPLPAPTAWSLGLAVTAVALVGWIDDHRPLPVLPRLTVHLIAACLITFGLFWPAWIVAAAPAWLLVMAPLLIMAAINFCNFMDGINGIASSQAALVLLTCALLIFPAAPVWASFWAAAAAGCLGFLPFNFPRARIFLGDVGSGSLGLLVATALAQLWSIRGVPAGALLVLISAFAIDAGLTLLQRVLQGKRWYRPHREHLYQWWVRSGQSHTKVTLAYGVWTVLMAGLVWLGQGWSERVWNTLALVVMAGGALVWWLGKRRLMSGRRQERRMARTSQ</sequence>
<feature type="transmembrane region" description="Helical" evidence="8">
    <location>
        <begin position="149"/>
        <end position="166"/>
    </location>
</feature>
<evidence type="ECO:0000256" key="8">
    <source>
        <dbReference type="SAM" id="Phobius"/>
    </source>
</evidence>
<feature type="transmembrane region" description="Helical" evidence="8">
    <location>
        <begin position="97"/>
        <end position="117"/>
    </location>
</feature>
<feature type="transmembrane region" description="Helical" evidence="8">
    <location>
        <begin position="46"/>
        <end position="62"/>
    </location>
</feature>
<feature type="transmembrane region" description="Helical" evidence="8">
    <location>
        <begin position="225"/>
        <end position="248"/>
    </location>
</feature>
<evidence type="ECO:0000256" key="7">
    <source>
        <dbReference type="PIRSR" id="PIRSR600715-1"/>
    </source>
</evidence>
<evidence type="ECO:0000313" key="9">
    <source>
        <dbReference type="EMBL" id="MBD8524587.1"/>
    </source>
</evidence>
<dbReference type="PANTHER" id="PTHR22926:SF3">
    <property type="entry name" value="UNDECAPRENYL-PHOSPHATE ALPHA-N-ACETYLGLUCOSAMINYL 1-PHOSPHATE TRANSFERASE"/>
    <property type="match status" value="1"/>
</dbReference>
<evidence type="ECO:0000256" key="2">
    <source>
        <dbReference type="ARBA" id="ARBA00022475"/>
    </source>
</evidence>
<dbReference type="InterPro" id="IPR000715">
    <property type="entry name" value="Glycosyl_transferase_4"/>
</dbReference>
<accession>A0AAW3ZIS3</accession>
<keyword evidence="3" id="KW-0808">Transferase</keyword>
<organism evidence="9 10">
    <name type="scientific">Pseudomarimonas arenosa</name>
    <dbReference type="NCBI Taxonomy" id="2774145"/>
    <lineage>
        <taxon>Bacteria</taxon>
        <taxon>Pseudomonadati</taxon>
        <taxon>Pseudomonadota</taxon>
        <taxon>Gammaproteobacteria</taxon>
        <taxon>Lysobacterales</taxon>
        <taxon>Lysobacteraceae</taxon>
        <taxon>Pseudomarimonas</taxon>
    </lineage>
</organism>
<evidence type="ECO:0000256" key="3">
    <source>
        <dbReference type="ARBA" id="ARBA00022679"/>
    </source>
</evidence>
<dbReference type="GO" id="GO:0016780">
    <property type="term" value="F:phosphotransferase activity, for other substituted phosphate groups"/>
    <property type="evidence" value="ECO:0007669"/>
    <property type="project" value="InterPro"/>
</dbReference>
<dbReference type="CDD" id="cd06854">
    <property type="entry name" value="GT_WbpL_WbcO_like"/>
    <property type="match status" value="1"/>
</dbReference>
<feature type="transmembrane region" description="Helical" evidence="8">
    <location>
        <begin position="196"/>
        <end position="219"/>
    </location>
</feature>
<keyword evidence="10" id="KW-1185">Reference proteome</keyword>
<name>A0AAW3ZIS3_9GAMM</name>
<dbReference type="GO" id="GO:0044038">
    <property type="term" value="P:cell wall macromolecule biosynthetic process"/>
    <property type="evidence" value="ECO:0007669"/>
    <property type="project" value="TreeGrafter"/>
</dbReference>
<evidence type="ECO:0000256" key="5">
    <source>
        <dbReference type="ARBA" id="ARBA00022989"/>
    </source>
</evidence>
<feature type="binding site" evidence="7">
    <location>
        <position position="200"/>
    </location>
    <ligand>
        <name>Mg(2+)</name>
        <dbReference type="ChEBI" id="CHEBI:18420"/>
    </ligand>
</feature>
<dbReference type="GO" id="GO:0005886">
    <property type="term" value="C:plasma membrane"/>
    <property type="evidence" value="ECO:0007669"/>
    <property type="project" value="UniProtKB-SubCell"/>
</dbReference>
<proteinExistence type="predicted"/>
<keyword evidence="6 8" id="KW-0472">Membrane</keyword>
<feature type="transmembrane region" description="Helical" evidence="8">
    <location>
        <begin position="300"/>
        <end position="319"/>
    </location>
</feature>
<comment type="cofactor">
    <cofactor evidence="7">
        <name>Mg(2+)</name>
        <dbReference type="ChEBI" id="CHEBI:18420"/>
    </cofactor>
</comment>
<dbReference type="Proteomes" id="UP000613768">
    <property type="component" value="Unassembled WGS sequence"/>
</dbReference>
<dbReference type="PANTHER" id="PTHR22926">
    <property type="entry name" value="PHOSPHO-N-ACETYLMURAMOYL-PENTAPEPTIDE-TRANSFERASE"/>
    <property type="match status" value="1"/>
</dbReference>
<dbReference type="PROSITE" id="PS00549">
    <property type="entry name" value="BACTERIOFERRITIN"/>
    <property type="match status" value="1"/>
</dbReference>
<gene>
    <name evidence="9" type="ORF">IFO71_02430</name>
</gene>
<feature type="transmembrane region" description="Helical" evidence="8">
    <location>
        <begin position="123"/>
        <end position="142"/>
    </location>
</feature>
<dbReference type="EMBL" id="JACYTR010000003">
    <property type="protein sequence ID" value="MBD8524587.1"/>
    <property type="molecule type" value="Genomic_DNA"/>
</dbReference>
<dbReference type="AlphaFoldDB" id="A0AAW3ZIS3"/>